<accession>A0AAD5G266</accession>
<dbReference type="EMBL" id="JAMZMK010011975">
    <property type="protein sequence ID" value="KAI7725367.1"/>
    <property type="molecule type" value="Genomic_DNA"/>
</dbReference>
<gene>
    <name evidence="1" type="ORF">M8C21_029715</name>
</gene>
<keyword evidence="2" id="KW-1185">Reference proteome</keyword>
<sequence length="73" mass="8930">EIDCQSWTGHKNRDSIVTMGYQIQHNSFRERADRPFRCLDRQYRRELVRICCRFVEDKRGRLGKLIEDKARWS</sequence>
<dbReference type="Proteomes" id="UP001206925">
    <property type="component" value="Unassembled WGS sequence"/>
</dbReference>
<name>A0AAD5G266_AMBAR</name>
<proteinExistence type="predicted"/>
<dbReference type="AlphaFoldDB" id="A0AAD5G266"/>
<evidence type="ECO:0000313" key="2">
    <source>
        <dbReference type="Proteomes" id="UP001206925"/>
    </source>
</evidence>
<organism evidence="1 2">
    <name type="scientific">Ambrosia artemisiifolia</name>
    <name type="common">Common ragweed</name>
    <dbReference type="NCBI Taxonomy" id="4212"/>
    <lineage>
        <taxon>Eukaryota</taxon>
        <taxon>Viridiplantae</taxon>
        <taxon>Streptophyta</taxon>
        <taxon>Embryophyta</taxon>
        <taxon>Tracheophyta</taxon>
        <taxon>Spermatophyta</taxon>
        <taxon>Magnoliopsida</taxon>
        <taxon>eudicotyledons</taxon>
        <taxon>Gunneridae</taxon>
        <taxon>Pentapetalae</taxon>
        <taxon>asterids</taxon>
        <taxon>campanulids</taxon>
        <taxon>Asterales</taxon>
        <taxon>Asteraceae</taxon>
        <taxon>Asteroideae</taxon>
        <taxon>Heliantheae alliance</taxon>
        <taxon>Heliantheae</taxon>
        <taxon>Ambrosia</taxon>
    </lineage>
</organism>
<feature type="non-terminal residue" evidence="1">
    <location>
        <position position="73"/>
    </location>
</feature>
<feature type="non-terminal residue" evidence="1">
    <location>
        <position position="1"/>
    </location>
</feature>
<evidence type="ECO:0000313" key="1">
    <source>
        <dbReference type="EMBL" id="KAI7725367.1"/>
    </source>
</evidence>
<dbReference type="InterPro" id="IPR055327">
    <property type="entry name" value="TRAF1A/B"/>
</dbReference>
<protein>
    <submittedName>
        <fullName evidence="1">Uncharacterized protein</fullName>
    </submittedName>
</protein>
<dbReference type="PANTHER" id="PTHR47477:SF8">
    <property type="entry name" value="TNF RECEPTOR-ASSOCIATED FACTOR HOMOLOG 1A"/>
    <property type="match status" value="1"/>
</dbReference>
<comment type="caution">
    <text evidence="1">The sequence shown here is derived from an EMBL/GenBank/DDBJ whole genome shotgun (WGS) entry which is preliminary data.</text>
</comment>
<dbReference type="PANTHER" id="PTHR47477">
    <property type="entry name" value="TNF RECEPTOR-ASSOCIATED FACTOR HOMOLOG 1A"/>
    <property type="match status" value="1"/>
</dbReference>
<reference evidence="1" key="1">
    <citation type="submission" date="2022-06" db="EMBL/GenBank/DDBJ databases">
        <title>Uncovering the hologenomic basis of an extraordinary plant invasion.</title>
        <authorList>
            <person name="Bieker V.C."/>
            <person name="Martin M.D."/>
            <person name="Gilbert T."/>
            <person name="Hodgins K."/>
            <person name="Battlay P."/>
            <person name="Petersen B."/>
            <person name="Wilson J."/>
        </authorList>
    </citation>
    <scope>NUCLEOTIDE SEQUENCE</scope>
    <source>
        <strain evidence="1">AA19_3_7</strain>
        <tissue evidence="1">Leaf</tissue>
    </source>
</reference>